<dbReference type="Proteomes" id="UP000318571">
    <property type="component" value="Chromosome 10"/>
</dbReference>
<name>A0A553NF97_TIGCA</name>
<evidence type="ECO:0000313" key="2">
    <source>
        <dbReference type="EMBL" id="TRY64123.1"/>
    </source>
</evidence>
<protein>
    <submittedName>
        <fullName evidence="2">Uncharacterized protein</fullName>
    </submittedName>
</protein>
<feature type="compositionally biased region" description="Polar residues" evidence="1">
    <location>
        <begin position="32"/>
        <end position="41"/>
    </location>
</feature>
<reference evidence="2 3" key="1">
    <citation type="journal article" date="2018" name="Nat. Ecol. Evol.">
        <title>Genomic signatures of mitonuclear coevolution across populations of Tigriopus californicus.</title>
        <authorList>
            <person name="Barreto F.S."/>
            <person name="Watson E.T."/>
            <person name="Lima T.G."/>
            <person name="Willett C.S."/>
            <person name="Edmands S."/>
            <person name="Li W."/>
            <person name="Burton R.S."/>
        </authorList>
    </citation>
    <scope>NUCLEOTIDE SEQUENCE [LARGE SCALE GENOMIC DNA]</scope>
    <source>
        <strain evidence="2 3">San Diego</strain>
    </source>
</reference>
<sequence>VPYPGQPKVTFKCSSENTFNCRHHCQTSPRSMITVANQSKMRSSSRSRTSSTSRSRSSVSSAGSSYNGGGSIVGSSSFQVGRARDRSAEMELFSQTRKPRSNYRRPSNLGFSNNPLQSRSESKTKYQPLSASRSHIVAKIPDHLKMEGQVTSTSEVRAAYRNMSPARPIIYKIRDTLKPEGVFLSKSETALQFEDKKPQRPIINRIRDHSEEVQPRGAMLERSEYRNNYQATKGDRVTPAWITNFEKVTIDGDASRQ</sequence>
<feature type="non-terminal residue" evidence="2">
    <location>
        <position position="1"/>
    </location>
</feature>
<evidence type="ECO:0000256" key="1">
    <source>
        <dbReference type="SAM" id="MobiDB-lite"/>
    </source>
</evidence>
<gene>
    <name evidence="2" type="ORF">TCAL_08229</name>
</gene>
<accession>A0A553NF97</accession>
<keyword evidence="3" id="KW-1185">Reference proteome</keyword>
<dbReference type="OMA" id="NAYCARA"/>
<evidence type="ECO:0000313" key="3">
    <source>
        <dbReference type="Proteomes" id="UP000318571"/>
    </source>
</evidence>
<proteinExistence type="predicted"/>
<dbReference type="AlphaFoldDB" id="A0A553NF97"/>
<organism evidence="2 3">
    <name type="scientific">Tigriopus californicus</name>
    <name type="common">Marine copepod</name>
    <dbReference type="NCBI Taxonomy" id="6832"/>
    <lineage>
        <taxon>Eukaryota</taxon>
        <taxon>Metazoa</taxon>
        <taxon>Ecdysozoa</taxon>
        <taxon>Arthropoda</taxon>
        <taxon>Crustacea</taxon>
        <taxon>Multicrustacea</taxon>
        <taxon>Hexanauplia</taxon>
        <taxon>Copepoda</taxon>
        <taxon>Harpacticoida</taxon>
        <taxon>Harpacticidae</taxon>
        <taxon>Tigriopus</taxon>
    </lineage>
</organism>
<feature type="compositionally biased region" description="Low complexity" evidence="1">
    <location>
        <begin position="42"/>
        <end position="65"/>
    </location>
</feature>
<dbReference type="EMBL" id="VCGU01000458">
    <property type="protein sequence ID" value="TRY64123.1"/>
    <property type="molecule type" value="Genomic_DNA"/>
</dbReference>
<comment type="caution">
    <text evidence="2">The sequence shown here is derived from an EMBL/GenBank/DDBJ whole genome shotgun (WGS) entry which is preliminary data.</text>
</comment>
<feature type="compositionally biased region" description="Polar residues" evidence="1">
    <location>
        <begin position="109"/>
        <end position="133"/>
    </location>
</feature>
<feature type="region of interest" description="Disordered" evidence="1">
    <location>
        <begin position="32"/>
        <end position="133"/>
    </location>
</feature>
<feature type="non-terminal residue" evidence="2">
    <location>
        <position position="257"/>
    </location>
</feature>